<keyword evidence="2" id="KW-1185">Reference proteome</keyword>
<accession>A0ABR9VT03</accession>
<name>A0ABR9VT03_9SYNC</name>
<reference evidence="1 2" key="1">
    <citation type="submission" date="2020-10" db="EMBL/GenBank/DDBJ databases">
        <authorList>
            <person name="Castelo-Branco R."/>
            <person name="Eusebio N."/>
            <person name="Adriana R."/>
            <person name="Vieira A."/>
            <person name="Brugerolle De Fraissinette N."/>
            <person name="Rezende De Castro R."/>
            <person name="Schneider M.P."/>
            <person name="Vasconcelos V."/>
            <person name="Leao P.N."/>
        </authorList>
    </citation>
    <scope>NUCLEOTIDE SEQUENCE [LARGE SCALE GENOMIC DNA]</scope>
    <source>
        <strain evidence="1 2">LEGE 00031</strain>
    </source>
</reference>
<evidence type="ECO:0000313" key="1">
    <source>
        <dbReference type="EMBL" id="MBE9254485.1"/>
    </source>
</evidence>
<gene>
    <name evidence="1" type="ORF">IQ217_11660</name>
</gene>
<evidence type="ECO:0000313" key="2">
    <source>
        <dbReference type="Proteomes" id="UP000658720"/>
    </source>
</evidence>
<organism evidence="1 2">
    <name type="scientific">Synechocystis salina LEGE 00031</name>
    <dbReference type="NCBI Taxonomy" id="1828736"/>
    <lineage>
        <taxon>Bacteria</taxon>
        <taxon>Bacillati</taxon>
        <taxon>Cyanobacteriota</taxon>
        <taxon>Cyanophyceae</taxon>
        <taxon>Synechococcales</taxon>
        <taxon>Merismopediaceae</taxon>
        <taxon>Synechocystis</taxon>
    </lineage>
</organism>
<comment type="caution">
    <text evidence="1">The sequence shown here is derived from an EMBL/GenBank/DDBJ whole genome shotgun (WGS) entry which is preliminary data.</text>
</comment>
<dbReference type="RefSeq" id="WP_194020068.1">
    <property type="nucleotide sequence ID" value="NZ_JADEVV010000031.1"/>
</dbReference>
<protein>
    <submittedName>
        <fullName evidence="1">DUF2281 domain-containing protein</fullName>
    </submittedName>
</protein>
<dbReference type="Proteomes" id="UP000658720">
    <property type="component" value="Unassembled WGS sequence"/>
</dbReference>
<sequence>MTTTELRQELLKKIDHLSDQQLNQVLKFIDQVNQENNSQSTAPETGTYEKFLQSGLIGCVEIEENLSTSYKQVLAEGWAKKYDHR</sequence>
<dbReference type="EMBL" id="JADEVV010000031">
    <property type="protein sequence ID" value="MBE9254485.1"/>
    <property type="molecule type" value="Genomic_DNA"/>
</dbReference>
<proteinExistence type="predicted"/>